<evidence type="ECO:0000256" key="8">
    <source>
        <dbReference type="SAM" id="MobiDB-lite"/>
    </source>
</evidence>
<keyword evidence="3 7" id="KW-0479">Metal-binding</keyword>
<evidence type="ECO:0000313" key="10">
    <source>
        <dbReference type="EMBL" id="VEU36302.1"/>
    </source>
</evidence>
<feature type="compositionally biased region" description="Acidic residues" evidence="8">
    <location>
        <begin position="532"/>
        <end position="549"/>
    </location>
</feature>
<keyword evidence="6" id="KW-0503">Monooxygenase</keyword>
<dbReference type="GO" id="GO:0020037">
    <property type="term" value="F:heme binding"/>
    <property type="evidence" value="ECO:0007669"/>
    <property type="project" value="InterPro"/>
</dbReference>
<keyword evidence="5 7" id="KW-0408">Iron</keyword>
<keyword evidence="11" id="KW-1185">Reference proteome</keyword>
<dbReference type="GO" id="GO:0005506">
    <property type="term" value="F:iron ion binding"/>
    <property type="evidence" value="ECO:0007669"/>
    <property type="project" value="InterPro"/>
</dbReference>
<dbReference type="GO" id="GO:0016705">
    <property type="term" value="F:oxidoreductase activity, acting on paired donors, with incorporation or reduction of molecular oxygen"/>
    <property type="evidence" value="ECO:0007669"/>
    <property type="project" value="InterPro"/>
</dbReference>
<feature type="transmembrane region" description="Helical" evidence="9">
    <location>
        <begin position="7"/>
        <end position="25"/>
    </location>
</feature>
<dbReference type="PANTHER" id="PTHR24291:SF50">
    <property type="entry name" value="BIFUNCTIONAL ALBAFLAVENONE MONOOXYGENASE_TERPENE SYNTHASE"/>
    <property type="match status" value="1"/>
</dbReference>
<keyword evidence="4" id="KW-0560">Oxidoreductase</keyword>
<dbReference type="CDD" id="cd00302">
    <property type="entry name" value="cytochrome_P450"/>
    <property type="match status" value="1"/>
</dbReference>
<dbReference type="GO" id="GO:0004497">
    <property type="term" value="F:monooxygenase activity"/>
    <property type="evidence" value="ECO:0007669"/>
    <property type="project" value="UniProtKB-KW"/>
</dbReference>
<dbReference type="InterPro" id="IPR001128">
    <property type="entry name" value="Cyt_P450"/>
</dbReference>
<evidence type="ECO:0008006" key="12">
    <source>
        <dbReference type="Google" id="ProtNLM"/>
    </source>
</evidence>
<evidence type="ECO:0000256" key="3">
    <source>
        <dbReference type="ARBA" id="ARBA00022723"/>
    </source>
</evidence>
<gene>
    <name evidence="10" type="ORF">PSNMU_V1.4_AUG-EV-PASAV3_0030560</name>
</gene>
<comment type="similarity">
    <text evidence="1">Belongs to the cytochrome P450 family.</text>
</comment>
<protein>
    <recommendedName>
        <fullName evidence="12">Cytochrome P450</fullName>
    </recommendedName>
</protein>
<dbReference type="EMBL" id="CAACVS010000084">
    <property type="protein sequence ID" value="VEU36302.1"/>
    <property type="molecule type" value="Genomic_DNA"/>
</dbReference>
<dbReference type="PRINTS" id="PR00463">
    <property type="entry name" value="EP450I"/>
</dbReference>
<sequence length="647" mass="73290">MNTTDKVLWALALFPIAAFHVTVRVDNEKPAMGHMAGAVMVVAALLLRLKKYLMERKAARDPVPGFPSAKGAHWLCGHTIMIRSSELNGKMCLAGQKEVYMDSADPETGVSSLWLFHIPSVSVLQSKDVKKILRSSSYRKSNGLVDAHIKNLLGRRNLISLTGTEWRTFRNAVHKCFTQTAVKQSQETMHEVGNAMAESLLKEIRMQEKDNDLFQPTVRKVLPLMKCATVDVFGLAILDGFDFKCSKRLKLNPLAHSFEYLLAELVRRFRRPWDPTSFLYNIPTTSNREYKRHKEHILTFIREQVAQARARIAEEEQLCRSSTINYNHANSKSKEVQKETTKQKRSSELMTNLINAATNMKASHKNNDCGYDAIVEETLEDVYMSLLFGAYDTSSITMTYALYLLATHPHIQENCVEEILTVLNRRNEPHMNNSEESGNCGISAKDLPYTKAVIMESLRLFPPAYTTRRNLEKPLKLPSNGKLLPKGQMVNISIWSIHRSEINFPRPTDIIPERWVRRRKNKTNLASKVDGDDAADDDDADDNDADDNDASSKCVSAWEERGPNDDEEANMIIAPANQDAFFAFAVGARNCVGKVFAMEESVIILACLLKKLKFDLVSSDYMVRPVICGFVQRPDDDMPMRIQERHQ</sequence>
<keyword evidence="2 7" id="KW-0349">Heme</keyword>
<dbReference type="Proteomes" id="UP000291116">
    <property type="component" value="Unassembled WGS sequence"/>
</dbReference>
<dbReference type="AlphaFoldDB" id="A0A448Z2N8"/>
<organism evidence="10 11">
    <name type="scientific">Pseudo-nitzschia multistriata</name>
    <dbReference type="NCBI Taxonomy" id="183589"/>
    <lineage>
        <taxon>Eukaryota</taxon>
        <taxon>Sar</taxon>
        <taxon>Stramenopiles</taxon>
        <taxon>Ochrophyta</taxon>
        <taxon>Bacillariophyta</taxon>
        <taxon>Bacillariophyceae</taxon>
        <taxon>Bacillariophycidae</taxon>
        <taxon>Bacillariales</taxon>
        <taxon>Bacillariaceae</taxon>
        <taxon>Pseudo-nitzschia</taxon>
    </lineage>
</organism>
<reference evidence="10 11" key="1">
    <citation type="submission" date="2019-01" db="EMBL/GenBank/DDBJ databases">
        <authorList>
            <person name="Ferrante I. M."/>
        </authorList>
    </citation>
    <scope>NUCLEOTIDE SEQUENCE [LARGE SCALE GENOMIC DNA]</scope>
    <source>
        <strain evidence="10 11">B856</strain>
    </source>
</reference>
<dbReference type="OrthoDB" id="47084at2759"/>
<evidence type="ECO:0000256" key="1">
    <source>
        <dbReference type="ARBA" id="ARBA00010617"/>
    </source>
</evidence>
<comment type="cofactor">
    <cofactor evidence="7">
        <name>heme</name>
        <dbReference type="ChEBI" id="CHEBI:30413"/>
    </cofactor>
</comment>
<proteinExistence type="inferred from homology"/>
<dbReference type="InterPro" id="IPR050196">
    <property type="entry name" value="Cytochrome_P450_Monoox"/>
</dbReference>
<dbReference type="PANTHER" id="PTHR24291">
    <property type="entry name" value="CYTOCHROME P450 FAMILY 4"/>
    <property type="match status" value="1"/>
</dbReference>
<dbReference type="Gene3D" id="1.10.630.10">
    <property type="entry name" value="Cytochrome P450"/>
    <property type="match status" value="1"/>
</dbReference>
<evidence type="ECO:0000256" key="9">
    <source>
        <dbReference type="SAM" id="Phobius"/>
    </source>
</evidence>
<evidence type="ECO:0000256" key="4">
    <source>
        <dbReference type="ARBA" id="ARBA00023002"/>
    </source>
</evidence>
<evidence type="ECO:0000313" key="11">
    <source>
        <dbReference type="Proteomes" id="UP000291116"/>
    </source>
</evidence>
<name>A0A448Z2N8_9STRA</name>
<keyword evidence="9" id="KW-0472">Membrane</keyword>
<dbReference type="Pfam" id="PF00067">
    <property type="entry name" value="p450"/>
    <property type="match status" value="2"/>
</dbReference>
<keyword evidence="9" id="KW-1133">Transmembrane helix</keyword>
<evidence type="ECO:0000256" key="7">
    <source>
        <dbReference type="PIRSR" id="PIRSR602401-1"/>
    </source>
</evidence>
<evidence type="ECO:0000256" key="2">
    <source>
        <dbReference type="ARBA" id="ARBA00022617"/>
    </source>
</evidence>
<dbReference type="InterPro" id="IPR002401">
    <property type="entry name" value="Cyt_P450_E_grp-I"/>
</dbReference>
<evidence type="ECO:0000256" key="5">
    <source>
        <dbReference type="ARBA" id="ARBA00023004"/>
    </source>
</evidence>
<evidence type="ECO:0000256" key="6">
    <source>
        <dbReference type="ARBA" id="ARBA00023033"/>
    </source>
</evidence>
<feature type="region of interest" description="Disordered" evidence="8">
    <location>
        <begin position="527"/>
        <end position="563"/>
    </location>
</feature>
<keyword evidence="9" id="KW-0812">Transmembrane</keyword>
<feature type="binding site" description="axial binding residue" evidence="7">
    <location>
        <position position="591"/>
    </location>
    <ligand>
        <name>heme</name>
        <dbReference type="ChEBI" id="CHEBI:30413"/>
    </ligand>
    <ligandPart>
        <name>Fe</name>
        <dbReference type="ChEBI" id="CHEBI:18248"/>
    </ligandPart>
</feature>
<dbReference type="InterPro" id="IPR036396">
    <property type="entry name" value="Cyt_P450_sf"/>
</dbReference>
<accession>A0A448Z2N8</accession>
<dbReference type="SUPFAM" id="SSF48264">
    <property type="entry name" value="Cytochrome P450"/>
    <property type="match status" value="1"/>
</dbReference>